<dbReference type="RefSeq" id="WP_094408433.1">
    <property type="nucleotide sequence ID" value="NZ_BMJZ01000004.1"/>
</dbReference>
<accession>A0A255XQT6</accession>
<evidence type="ECO:0000313" key="2">
    <source>
        <dbReference type="EMBL" id="OYQ19329.1"/>
    </source>
</evidence>
<reference evidence="2 3" key="1">
    <citation type="submission" date="2017-07" db="EMBL/GenBank/DDBJ databases">
        <title>Elstera cyanobacteriorum sp. nov., a novel bacterium isolated from cyanobacterial aggregates in a eutrophic lake.</title>
        <authorList>
            <person name="Cai H."/>
        </authorList>
    </citation>
    <scope>NUCLEOTIDE SEQUENCE [LARGE SCALE GENOMIC DNA]</scope>
    <source>
        <strain evidence="2 3">TH019</strain>
    </source>
</reference>
<dbReference type="InterPro" id="IPR046093">
    <property type="entry name" value="DUF6111"/>
</dbReference>
<protein>
    <submittedName>
        <fullName evidence="2">Uncharacterized protein</fullName>
    </submittedName>
</protein>
<dbReference type="AlphaFoldDB" id="A0A255XQT6"/>
<dbReference type="Pfam" id="PF19606">
    <property type="entry name" value="DUF6111"/>
    <property type="match status" value="1"/>
</dbReference>
<sequence length="91" mass="9817">MIRLLLTFVLPLLVPFVLYGIWGILKRRQAAAQGLPPPDLKGPPIVWLGLTGIMLVLLVLGGLSLQQGQGTVGHYQPPRVEGGRIIPGTMQ</sequence>
<comment type="caution">
    <text evidence="2">The sequence shown here is derived from an EMBL/GenBank/DDBJ whole genome shotgun (WGS) entry which is preliminary data.</text>
</comment>
<dbReference type="EMBL" id="NOXS01000031">
    <property type="protein sequence ID" value="OYQ19329.1"/>
    <property type="molecule type" value="Genomic_DNA"/>
</dbReference>
<keyword evidence="1" id="KW-0812">Transmembrane</keyword>
<feature type="transmembrane region" description="Helical" evidence="1">
    <location>
        <begin position="44"/>
        <end position="65"/>
    </location>
</feature>
<gene>
    <name evidence="2" type="ORF">CHR90_07815</name>
</gene>
<evidence type="ECO:0000256" key="1">
    <source>
        <dbReference type="SAM" id="Phobius"/>
    </source>
</evidence>
<keyword evidence="3" id="KW-1185">Reference proteome</keyword>
<dbReference type="Proteomes" id="UP000216361">
    <property type="component" value="Unassembled WGS sequence"/>
</dbReference>
<keyword evidence="1" id="KW-1133">Transmembrane helix</keyword>
<name>A0A255XQT6_9PROT</name>
<keyword evidence="1" id="KW-0472">Membrane</keyword>
<evidence type="ECO:0000313" key="3">
    <source>
        <dbReference type="Proteomes" id="UP000216361"/>
    </source>
</evidence>
<organism evidence="2 3">
    <name type="scientific">Elstera cyanobacteriorum</name>
    <dbReference type="NCBI Taxonomy" id="2022747"/>
    <lineage>
        <taxon>Bacteria</taxon>
        <taxon>Pseudomonadati</taxon>
        <taxon>Pseudomonadota</taxon>
        <taxon>Alphaproteobacteria</taxon>
        <taxon>Rhodospirillales</taxon>
        <taxon>Rhodospirillaceae</taxon>
        <taxon>Elstera</taxon>
    </lineage>
</organism>
<proteinExistence type="predicted"/>